<dbReference type="EMBL" id="CP043732">
    <property type="protein sequence ID" value="QMU96939.1"/>
    <property type="molecule type" value="Genomic_DNA"/>
</dbReference>
<proteinExistence type="predicted"/>
<dbReference type="SUPFAM" id="SSF53067">
    <property type="entry name" value="Actin-like ATPase domain"/>
    <property type="match status" value="1"/>
</dbReference>
<dbReference type="AlphaFoldDB" id="A0A7D7WD32"/>
<dbReference type="Proteomes" id="UP000515708">
    <property type="component" value="Chromosome"/>
</dbReference>
<dbReference type="InterPro" id="IPR052519">
    <property type="entry name" value="Euk-type_GlcNAc_Kinase"/>
</dbReference>
<dbReference type="Pfam" id="PF01869">
    <property type="entry name" value="BcrAD_BadFG"/>
    <property type="match status" value="1"/>
</dbReference>
<protein>
    <submittedName>
        <fullName evidence="2">ATPase</fullName>
    </submittedName>
</protein>
<evidence type="ECO:0000313" key="3">
    <source>
        <dbReference type="Proteomes" id="UP000515708"/>
    </source>
</evidence>
<organism evidence="2 3">
    <name type="scientific">Microbacterium esteraromaticum</name>
    <dbReference type="NCBI Taxonomy" id="57043"/>
    <lineage>
        <taxon>Bacteria</taxon>
        <taxon>Bacillati</taxon>
        <taxon>Actinomycetota</taxon>
        <taxon>Actinomycetes</taxon>
        <taxon>Micrococcales</taxon>
        <taxon>Microbacteriaceae</taxon>
        <taxon>Microbacterium</taxon>
    </lineage>
</organism>
<dbReference type="Gene3D" id="3.30.420.40">
    <property type="match status" value="2"/>
</dbReference>
<dbReference type="PANTHER" id="PTHR43190">
    <property type="entry name" value="N-ACETYL-D-GLUCOSAMINE KINASE"/>
    <property type="match status" value="1"/>
</dbReference>
<evidence type="ECO:0000313" key="2">
    <source>
        <dbReference type="EMBL" id="QMU96939.1"/>
    </source>
</evidence>
<name>A0A7D7WD32_9MICO</name>
<gene>
    <name evidence="2" type="ORF">FVO59_06660</name>
</gene>
<dbReference type="InterPro" id="IPR043129">
    <property type="entry name" value="ATPase_NBD"/>
</dbReference>
<dbReference type="PANTHER" id="PTHR43190:SF3">
    <property type="entry name" value="N-ACETYL-D-GLUCOSAMINE KINASE"/>
    <property type="match status" value="1"/>
</dbReference>
<sequence>MVRRRARRGTSRPRRRTAAGLIGRVVRARSRADDTFVERNHVVDFAIDIGQTQARIRPLGAGGPLGEIRVDGFAYGADLLDTIARIADTAAERIGADVVSAVAVGSTGLYGRVPPIDDLLARLHDRFGARNVVVADDAVTAYLGARGDSDGVVVAAGTGMVGLGRGPAGAVRVDGAGGMIGDEGAGWWIGRQGLIAAISATDGRLPASPALLARLEKRFGAVEEFPARLAAEAAPVAVVASFARDVADVAREGDAVSAEIWRRAGEHIGGVIAAAAARAGLGDGAPWALIGRLTAADDLLQPGLEARLAELLPHGIRADAIGEPLDGVARLLNVDTAGYGPMVREVSMR</sequence>
<evidence type="ECO:0000259" key="1">
    <source>
        <dbReference type="Pfam" id="PF01869"/>
    </source>
</evidence>
<feature type="domain" description="ATPase BadF/BadG/BcrA/BcrD type" evidence="1">
    <location>
        <begin position="85"/>
        <end position="282"/>
    </location>
</feature>
<reference evidence="2 3" key="1">
    <citation type="journal article" date="2020" name="Front. Microbiol.">
        <title>Design of Bacterial Strain-Specific qPCR Assays Using NGS Data and Publicly Available Resources and Its Application to Track Biocontrol Strains.</title>
        <authorList>
            <person name="Hernandez I."/>
            <person name="Sant C."/>
            <person name="Martinez R."/>
            <person name="Fernandez C."/>
        </authorList>
    </citation>
    <scope>NUCLEOTIDE SEQUENCE [LARGE SCALE GENOMIC DNA]</scope>
    <source>
        <strain evidence="2 3">B24</strain>
    </source>
</reference>
<accession>A0A7D7WD32</accession>
<dbReference type="InterPro" id="IPR002731">
    <property type="entry name" value="ATPase_BadF"/>
</dbReference>